<sequence length="248" mass="27793">MNPKIIACIFALLETLMLAGQITTLVSTYWTSWDLRFNWTEGGDSARGAYREGLLISEGHGGLWSRCFRIYDKVRESEWPQSYQCLNNYNTSNGSLKFTFGKACKTATAALCVGDAALIITILIIMLVAAFKSRSSGSLVKVSLSLILLQGLVCFTIPLTYLSGNMAELITQLTTTYGLLHIVRMTTWYTHDWAFWTQVGLIGIWMATVAVFTLFYGINYSQRRTKSTKAANGKNERVDSTELEMLRK</sequence>
<keyword evidence="2" id="KW-0812">Transmembrane</keyword>
<feature type="chain" id="PRO_5001829925" evidence="3">
    <location>
        <begin position="20"/>
        <end position="248"/>
    </location>
</feature>
<reference evidence="4 5" key="1">
    <citation type="submission" date="2013-11" db="EMBL/GenBank/DDBJ databases">
        <title>Genome sequencing of Stegodyphus mimosarum.</title>
        <authorList>
            <person name="Bechsgaard J."/>
        </authorList>
    </citation>
    <scope>NUCLEOTIDE SEQUENCE [LARGE SCALE GENOMIC DNA]</scope>
</reference>
<evidence type="ECO:0000313" key="5">
    <source>
        <dbReference type="Proteomes" id="UP000054359"/>
    </source>
</evidence>
<feature type="signal peptide" evidence="3">
    <location>
        <begin position="1"/>
        <end position="19"/>
    </location>
</feature>
<evidence type="ECO:0000256" key="2">
    <source>
        <dbReference type="SAM" id="Phobius"/>
    </source>
</evidence>
<feature type="transmembrane region" description="Helical" evidence="2">
    <location>
        <begin position="193"/>
        <end position="218"/>
    </location>
</feature>
<evidence type="ECO:0000256" key="3">
    <source>
        <dbReference type="SAM" id="SignalP"/>
    </source>
</evidence>
<dbReference type="AlphaFoldDB" id="A0A087TSI1"/>
<evidence type="ECO:0000256" key="1">
    <source>
        <dbReference type="SAM" id="MobiDB-lite"/>
    </source>
</evidence>
<keyword evidence="2" id="KW-1133">Transmembrane helix</keyword>
<feature type="region of interest" description="Disordered" evidence="1">
    <location>
        <begin position="229"/>
        <end position="248"/>
    </location>
</feature>
<dbReference type="Proteomes" id="UP000054359">
    <property type="component" value="Unassembled WGS sequence"/>
</dbReference>
<gene>
    <name evidence="4" type="ORF">X975_08396</name>
</gene>
<keyword evidence="2" id="KW-0472">Membrane</keyword>
<evidence type="ECO:0000313" key="4">
    <source>
        <dbReference type="EMBL" id="KFM68070.1"/>
    </source>
</evidence>
<dbReference type="EMBL" id="KK116542">
    <property type="protein sequence ID" value="KFM68070.1"/>
    <property type="molecule type" value="Genomic_DNA"/>
</dbReference>
<proteinExistence type="predicted"/>
<feature type="non-terminal residue" evidence="4">
    <location>
        <position position="248"/>
    </location>
</feature>
<dbReference type="OMA" id="CVAMATI"/>
<feature type="transmembrane region" description="Helical" evidence="2">
    <location>
        <begin position="142"/>
        <end position="162"/>
    </location>
</feature>
<name>A0A087TSI1_STEMI</name>
<keyword evidence="3" id="KW-0732">Signal</keyword>
<feature type="compositionally biased region" description="Basic and acidic residues" evidence="1">
    <location>
        <begin position="234"/>
        <end position="248"/>
    </location>
</feature>
<keyword evidence="5" id="KW-1185">Reference proteome</keyword>
<feature type="transmembrane region" description="Helical" evidence="2">
    <location>
        <begin position="107"/>
        <end position="130"/>
    </location>
</feature>
<dbReference type="OrthoDB" id="6421067at2759"/>
<protein>
    <submittedName>
        <fullName evidence="4">Uncharacterized protein</fullName>
    </submittedName>
</protein>
<organism evidence="4 5">
    <name type="scientific">Stegodyphus mimosarum</name>
    <name type="common">African social velvet spider</name>
    <dbReference type="NCBI Taxonomy" id="407821"/>
    <lineage>
        <taxon>Eukaryota</taxon>
        <taxon>Metazoa</taxon>
        <taxon>Ecdysozoa</taxon>
        <taxon>Arthropoda</taxon>
        <taxon>Chelicerata</taxon>
        <taxon>Arachnida</taxon>
        <taxon>Araneae</taxon>
        <taxon>Araneomorphae</taxon>
        <taxon>Entelegynae</taxon>
        <taxon>Eresoidea</taxon>
        <taxon>Eresidae</taxon>
        <taxon>Stegodyphus</taxon>
    </lineage>
</organism>
<accession>A0A087TSI1</accession>